<gene>
    <name evidence="3" type="ORF">B1C78_14630</name>
</gene>
<dbReference type="InterPro" id="IPR036388">
    <property type="entry name" value="WH-like_DNA-bd_sf"/>
</dbReference>
<sequence>MTRRSTAYPTEFRQQMIELVRAGRNPEELAREFEPTAQTIRNWVAQAERDEGRRTDGLSTVERQELTRRRRENRQLTRRHFENQSAARMAIFEFIEGWYNPHRRHSGNRRFEPQTVDRPRNGGTPLCARSRNTGESNVMDPVMSGLFHWSRWRSFSPCSRVAHPVTSGNITLQIAPTNPIAARIAMTPATGMTAVSAPTLPASNSTMPITVLLTET</sequence>
<accession>A0A1V3NC91</accession>
<dbReference type="GO" id="GO:0006313">
    <property type="term" value="P:DNA transposition"/>
    <property type="evidence" value="ECO:0007669"/>
    <property type="project" value="InterPro"/>
</dbReference>
<dbReference type="Proteomes" id="UP000189462">
    <property type="component" value="Unassembled WGS sequence"/>
</dbReference>
<dbReference type="EMBL" id="MVBK01000099">
    <property type="protein sequence ID" value="OOG22661.1"/>
    <property type="molecule type" value="Genomic_DNA"/>
</dbReference>
<feature type="region of interest" description="Disordered" evidence="2">
    <location>
        <begin position="106"/>
        <end position="134"/>
    </location>
</feature>
<comment type="caution">
    <text evidence="3">The sequence shown here is derived from an EMBL/GenBank/DDBJ whole genome shotgun (WGS) entry which is preliminary data.</text>
</comment>
<keyword evidence="4" id="KW-1185">Reference proteome</keyword>
<dbReference type="GO" id="GO:0004803">
    <property type="term" value="F:transposase activity"/>
    <property type="evidence" value="ECO:0007669"/>
    <property type="project" value="InterPro"/>
</dbReference>
<dbReference type="Pfam" id="PF01527">
    <property type="entry name" value="HTH_Tnp_1"/>
    <property type="match status" value="1"/>
</dbReference>
<proteinExistence type="inferred from homology"/>
<evidence type="ECO:0008006" key="5">
    <source>
        <dbReference type="Google" id="ProtNLM"/>
    </source>
</evidence>
<dbReference type="Gene3D" id="1.10.10.10">
    <property type="entry name" value="Winged helix-like DNA-binding domain superfamily/Winged helix DNA-binding domain"/>
    <property type="match status" value="1"/>
</dbReference>
<dbReference type="InterPro" id="IPR002514">
    <property type="entry name" value="Transposase_8"/>
</dbReference>
<dbReference type="STRING" id="108003.B1C78_14630"/>
<dbReference type="InterPro" id="IPR009057">
    <property type="entry name" value="Homeodomain-like_sf"/>
</dbReference>
<evidence type="ECO:0000313" key="3">
    <source>
        <dbReference type="EMBL" id="OOG22661.1"/>
    </source>
</evidence>
<dbReference type="SUPFAM" id="SSF46689">
    <property type="entry name" value="Homeodomain-like"/>
    <property type="match status" value="1"/>
</dbReference>
<dbReference type="GO" id="GO:0003677">
    <property type="term" value="F:DNA binding"/>
    <property type="evidence" value="ECO:0007669"/>
    <property type="project" value="InterPro"/>
</dbReference>
<organism evidence="3 4">
    <name type="scientific">Thioalkalivibrio denitrificans</name>
    <dbReference type="NCBI Taxonomy" id="108003"/>
    <lineage>
        <taxon>Bacteria</taxon>
        <taxon>Pseudomonadati</taxon>
        <taxon>Pseudomonadota</taxon>
        <taxon>Gammaproteobacteria</taxon>
        <taxon>Chromatiales</taxon>
        <taxon>Ectothiorhodospiraceae</taxon>
        <taxon>Thioalkalivibrio</taxon>
    </lineage>
</organism>
<evidence type="ECO:0000313" key="4">
    <source>
        <dbReference type="Proteomes" id="UP000189462"/>
    </source>
</evidence>
<comment type="similarity">
    <text evidence="1">Belongs to the transposase 8 family.</text>
</comment>
<feature type="compositionally biased region" description="Basic and acidic residues" evidence="2">
    <location>
        <begin position="109"/>
        <end position="120"/>
    </location>
</feature>
<protein>
    <recommendedName>
        <fullName evidence="5">Transposase</fullName>
    </recommendedName>
</protein>
<name>A0A1V3NC91_9GAMM</name>
<dbReference type="AlphaFoldDB" id="A0A1V3NC91"/>
<evidence type="ECO:0000256" key="1">
    <source>
        <dbReference type="ARBA" id="ARBA00009964"/>
    </source>
</evidence>
<evidence type="ECO:0000256" key="2">
    <source>
        <dbReference type="SAM" id="MobiDB-lite"/>
    </source>
</evidence>
<reference evidence="3 4" key="1">
    <citation type="submission" date="2017-02" db="EMBL/GenBank/DDBJ databases">
        <title>Genomic diversity within the haloalkaliphilic genus Thioalkalivibrio.</title>
        <authorList>
            <person name="Ahn A.-C."/>
            <person name="Meier-Kolthoff J."/>
            <person name="Overmars L."/>
            <person name="Richter M."/>
            <person name="Woyke T."/>
            <person name="Sorokin D.Y."/>
            <person name="Muyzer G."/>
        </authorList>
    </citation>
    <scope>NUCLEOTIDE SEQUENCE [LARGE SCALE GENOMIC DNA]</scope>
    <source>
        <strain evidence="3 4">ALJD</strain>
    </source>
</reference>